<evidence type="ECO:0008006" key="4">
    <source>
        <dbReference type="Google" id="ProtNLM"/>
    </source>
</evidence>
<evidence type="ECO:0000313" key="2">
    <source>
        <dbReference type="EMBL" id="MEV4925017.1"/>
    </source>
</evidence>
<reference evidence="2 3" key="1">
    <citation type="submission" date="2024-06" db="EMBL/GenBank/DDBJ databases">
        <title>The Natural Products Discovery Center: Release of the First 8490 Sequenced Strains for Exploring Actinobacteria Biosynthetic Diversity.</title>
        <authorList>
            <person name="Kalkreuter E."/>
            <person name="Kautsar S.A."/>
            <person name="Yang D."/>
            <person name="Bader C.D."/>
            <person name="Teijaro C.N."/>
            <person name="Fluegel L."/>
            <person name="Davis C.M."/>
            <person name="Simpson J.R."/>
            <person name="Lauterbach L."/>
            <person name="Steele A.D."/>
            <person name="Gui C."/>
            <person name="Meng S."/>
            <person name="Li G."/>
            <person name="Viehrig K."/>
            <person name="Ye F."/>
            <person name="Su P."/>
            <person name="Kiefer A.F."/>
            <person name="Nichols A."/>
            <person name="Cepeda A.J."/>
            <person name="Yan W."/>
            <person name="Fan B."/>
            <person name="Jiang Y."/>
            <person name="Adhikari A."/>
            <person name="Zheng C.-J."/>
            <person name="Schuster L."/>
            <person name="Cowan T.M."/>
            <person name="Smanski M.J."/>
            <person name="Chevrette M.G."/>
            <person name="De Carvalho L.P.S."/>
            <person name="Shen B."/>
        </authorList>
    </citation>
    <scope>NUCLEOTIDE SEQUENCE [LARGE SCALE GENOMIC DNA]</scope>
    <source>
        <strain evidence="2 3">NPDC053791</strain>
    </source>
</reference>
<feature type="region of interest" description="Disordered" evidence="1">
    <location>
        <begin position="1"/>
        <end position="35"/>
    </location>
</feature>
<evidence type="ECO:0000313" key="3">
    <source>
        <dbReference type="Proteomes" id="UP001552479"/>
    </source>
</evidence>
<dbReference type="EMBL" id="JBFASG010000019">
    <property type="protein sequence ID" value="MEV4925017.1"/>
    <property type="molecule type" value="Genomic_DNA"/>
</dbReference>
<comment type="caution">
    <text evidence="2">The sequence shown here is derived from an EMBL/GenBank/DDBJ whole genome shotgun (WGS) entry which is preliminary data.</text>
</comment>
<accession>A0ABV3IXF0</accession>
<feature type="region of interest" description="Disordered" evidence="1">
    <location>
        <begin position="67"/>
        <end position="127"/>
    </location>
</feature>
<keyword evidence="3" id="KW-1185">Reference proteome</keyword>
<dbReference type="RefSeq" id="WP_366088849.1">
    <property type="nucleotide sequence ID" value="NZ_JBFASG010000019.1"/>
</dbReference>
<protein>
    <recommendedName>
        <fullName evidence="4">PepSY domain-containing protein</fullName>
    </recommendedName>
</protein>
<organism evidence="2 3">
    <name type="scientific">Streptomyces roseoverticillatus</name>
    <dbReference type="NCBI Taxonomy" id="66429"/>
    <lineage>
        <taxon>Bacteria</taxon>
        <taxon>Bacillati</taxon>
        <taxon>Actinomycetota</taxon>
        <taxon>Actinomycetes</taxon>
        <taxon>Kitasatosporales</taxon>
        <taxon>Streptomycetaceae</taxon>
        <taxon>Streptomyces</taxon>
    </lineage>
</organism>
<proteinExistence type="predicted"/>
<evidence type="ECO:0000256" key="1">
    <source>
        <dbReference type="SAM" id="MobiDB-lite"/>
    </source>
</evidence>
<dbReference type="Proteomes" id="UP001552479">
    <property type="component" value="Unassembled WGS sequence"/>
</dbReference>
<sequence>MSEPMGTGETLPQEEPKASGAGAVRTRTGPGRAGRWVRGRSVRWVAAGAAVLVIGGGAAAAVAHHHEGEEGHGHGHDRRTAADDRGRHDGRGGRDSWQDREGHEGHRGHGGREGRQESGRDVHAVPAPLPSVNAADAVAKASSAVAGGKVESLSPVAEQGGGRAWRVVVLGPDGVRHAVTIDGAGDTITGNTVLGG</sequence>
<feature type="compositionally biased region" description="Basic and acidic residues" evidence="1">
    <location>
        <begin position="67"/>
        <end position="123"/>
    </location>
</feature>
<name>A0ABV3IXF0_9ACTN</name>
<gene>
    <name evidence="2" type="ORF">AB0L03_19615</name>
</gene>